<keyword evidence="1" id="KW-0812">Transmembrane</keyword>
<organism evidence="2 3">
    <name type="scientific">Rosistilla carotiformis</name>
    <dbReference type="NCBI Taxonomy" id="2528017"/>
    <lineage>
        <taxon>Bacteria</taxon>
        <taxon>Pseudomonadati</taxon>
        <taxon>Planctomycetota</taxon>
        <taxon>Planctomycetia</taxon>
        <taxon>Pirellulales</taxon>
        <taxon>Pirellulaceae</taxon>
        <taxon>Rosistilla</taxon>
    </lineage>
</organism>
<evidence type="ECO:0000256" key="1">
    <source>
        <dbReference type="SAM" id="Phobius"/>
    </source>
</evidence>
<sequence>MNGKNIAHAVTARVKRWHRDEEGMMVWAVLVAILFFLVMTAFVYNTGKTVAVKIETQNAADAMAYSSSVWTARGMNTITASNHLIGELNALYVLHHALGGKHLDEHSGANNEFEMVTTDAALLVASFGKHLPAFPFKGHDSVSKKTSADRNSAIFQAKLVLRIQMLILYAAHAKTYFAWLIDPEPISKAALAGTLRGLQASEHLIGLEYKYLHGVENVVAKGLRVPKKGIPDAIRALDIHQKLIATTIPLTTSNAIDKIAAEHGVRHDYTHIASLPVEPEKPKGELGDEKRSQLIRATHPWALSWGKPIADAMLIAPTSLASTFYTRWVTTYTLQSSEWLRTKTGSNYSNHLTVINYRGGGSGEKGKGIQLLVVRGVNATAGGYSKGNERWNDSTNPQAASREIDDRFCNLVFAKSNSAPKLAASAIFRQENPTGVICFAQSMIYNANNKQDLRTGSGTKQPDQAWDTLNWSSGVPEYNGNPSFLSSLGDIFRSASEPQIRLNWQAKLTPVTNYKLGKVGFLAGVQDQDIRDVMTSGLPGYALTNH</sequence>
<feature type="transmembrane region" description="Helical" evidence="1">
    <location>
        <begin position="25"/>
        <end position="44"/>
    </location>
</feature>
<proteinExistence type="predicted"/>
<name>A0A518JLR2_9BACT</name>
<dbReference type="RefSeq" id="WP_197452227.1">
    <property type="nucleotide sequence ID" value="NZ_CP036348.1"/>
</dbReference>
<keyword evidence="1" id="KW-0472">Membrane</keyword>
<keyword evidence="3" id="KW-1185">Reference proteome</keyword>
<dbReference type="EMBL" id="CP036348">
    <property type="protein sequence ID" value="QDV66472.1"/>
    <property type="molecule type" value="Genomic_DNA"/>
</dbReference>
<evidence type="ECO:0000313" key="3">
    <source>
        <dbReference type="Proteomes" id="UP000315082"/>
    </source>
</evidence>
<evidence type="ECO:0000313" key="2">
    <source>
        <dbReference type="EMBL" id="QDV66472.1"/>
    </source>
</evidence>
<dbReference type="AlphaFoldDB" id="A0A518JLR2"/>
<reference evidence="2 3" key="1">
    <citation type="submission" date="2019-02" db="EMBL/GenBank/DDBJ databases">
        <title>Deep-cultivation of Planctomycetes and their phenomic and genomic characterization uncovers novel biology.</title>
        <authorList>
            <person name="Wiegand S."/>
            <person name="Jogler M."/>
            <person name="Boedeker C."/>
            <person name="Pinto D."/>
            <person name="Vollmers J."/>
            <person name="Rivas-Marin E."/>
            <person name="Kohn T."/>
            <person name="Peeters S.H."/>
            <person name="Heuer A."/>
            <person name="Rast P."/>
            <person name="Oberbeckmann S."/>
            <person name="Bunk B."/>
            <person name="Jeske O."/>
            <person name="Meyerdierks A."/>
            <person name="Storesund J.E."/>
            <person name="Kallscheuer N."/>
            <person name="Luecker S."/>
            <person name="Lage O.M."/>
            <person name="Pohl T."/>
            <person name="Merkel B.J."/>
            <person name="Hornburger P."/>
            <person name="Mueller R.-W."/>
            <person name="Bruemmer F."/>
            <person name="Labrenz M."/>
            <person name="Spormann A.M."/>
            <person name="Op den Camp H."/>
            <person name="Overmann J."/>
            <person name="Amann R."/>
            <person name="Jetten M.S.M."/>
            <person name="Mascher T."/>
            <person name="Medema M.H."/>
            <person name="Devos D.P."/>
            <person name="Kaster A.-K."/>
            <person name="Ovreas L."/>
            <person name="Rohde M."/>
            <person name="Galperin M.Y."/>
            <person name="Jogler C."/>
        </authorList>
    </citation>
    <scope>NUCLEOTIDE SEQUENCE [LARGE SCALE GENOMIC DNA]</scope>
    <source>
        <strain evidence="2 3">Poly24</strain>
    </source>
</reference>
<dbReference type="Proteomes" id="UP000315082">
    <property type="component" value="Chromosome"/>
</dbReference>
<dbReference type="KEGG" id="rcf:Poly24_01580"/>
<keyword evidence="1" id="KW-1133">Transmembrane helix</keyword>
<protein>
    <submittedName>
        <fullName evidence="2">Uncharacterized protein</fullName>
    </submittedName>
</protein>
<gene>
    <name evidence="2" type="ORF">Poly24_01580</name>
</gene>
<accession>A0A518JLR2</accession>